<feature type="domain" description="Tyrosine specific protein phosphatases" evidence="12">
    <location>
        <begin position="115"/>
        <end position="190"/>
    </location>
</feature>
<dbReference type="Gene3D" id="3.90.190.10">
    <property type="entry name" value="Protein tyrosine phosphatase superfamily"/>
    <property type="match status" value="1"/>
</dbReference>
<dbReference type="PANTHER" id="PTHR10367:SF17">
    <property type="entry name" value="MRNA-CAPPING ENZYME"/>
    <property type="match status" value="1"/>
</dbReference>
<evidence type="ECO:0000256" key="7">
    <source>
        <dbReference type="ARBA" id="ARBA00023042"/>
    </source>
</evidence>
<dbReference type="SUPFAM" id="SSF50249">
    <property type="entry name" value="Nucleic acid-binding proteins"/>
    <property type="match status" value="1"/>
</dbReference>
<dbReference type="CDD" id="cd07895">
    <property type="entry name" value="Adenylation_mRNA_capping"/>
    <property type="match status" value="1"/>
</dbReference>
<proteinExistence type="predicted"/>
<dbReference type="FunFam" id="3.90.190.10:FF:000256">
    <property type="entry name" value="mRNA capping enzyme, C-terminal domain containing protein"/>
    <property type="match status" value="1"/>
</dbReference>
<dbReference type="InterPro" id="IPR012340">
    <property type="entry name" value="NA-bd_OB-fold"/>
</dbReference>
<dbReference type="GO" id="GO:0005524">
    <property type="term" value="F:ATP binding"/>
    <property type="evidence" value="ECO:0007669"/>
    <property type="project" value="InterPro"/>
</dbReference>
<dbReference type="InterPro" id="IPR000387">
    <property type="entry name" value="Tyr_Pase_dom"/>
</dbReference>
<feature type="region of interest" description="Disordered" evidence="11">
    <location>
        <begin position="215"/>
        <end position="240"/>
    </location>
</feature>
<evidence type="ECO:0000259" key="12">
    <source>
        <dbReference type="PROSITE" id="PS50056"/>
    </source>
</evidence>
<gene>
    <name evidence="13" type="primary">PLEST000737</name>
    <name evidence="13" type="ORF">PLESTB_000012700</name>
</gene>
<keyword evidence="8" id="KW-0342">GTP-binding</keyword>
<dbReference type="OrthoDB" id="200924at2759"/>
<dbReference type="EMBL" id="BRXU01000001">
    <property type="protein sequence ID" value="GLC47661.1"/>
    <property type="molecule type" value="Genomic_DNA"/>
</dbReference>
<dbReference type="CDD" id="cd14502">
    <property type="entry name" value="RNA_5'-triphosphatase"/>
    <property type="match status" value="1"/>
</dbReference>
<dbReference type="PROSITE" id="PS50056">
    <property type="entry name" value="TYR_PHOSPHATASE_2"/>
    <property type="match status" value="1"/>
</dbReference>
<evidence type="ECO:0000256" key="11">
    <source>
        <dbReference type="SAM" id="MobiDB-lite"/>
    </source>
</evidence>
<dbReference type="EC" id="2.7.7.50" evidence="2"/>
<dbReference type="PROSITE" id="PS00383">
    <property type="entry name" value="TYR_PHOSPHATASE_1"/>
    <property type="match status" value="1"/>
</dbReference>
<comment type="subcellular location">
    <subcellularLocation>
        <location evidence="1">Nucleus</location>
    </subcellularLocation>
</comment>
<reference evidence="13 14" key="1">
    <citation type="journal article" date="2023" name="Commun. Biol.">
        <title>Reorganization of the ancestral sex-determining regions during the evolution of trioecy in Pleodorina starrii.</title>
        <authorList>
            <person name="Takahashi K."/>
            <person name="Suzuki S."/>
            <person name="Kawai-Toyooka H."/>
            <person name="Yamamoto K."/>
            <person name="Hamaji T."/>
            <person name="Ootsuki R."/>
            <person name="Yamaguchi H."/>
            <person name="Kawachi M."/>
            <person name="Higashiyama T."/>
            <person name="Nozaki H."/>
        </authorList>
    </citation>
    <scope>NUCLEOTIDE SEQUENCE [LARGE SCALE GENOMIC DNA]</scope>
    <source>
        <strain evidence="13 14">NIES-4479</strain>
    </source>
</reference>
<dbReference type="GO" id="GO:0006370">
    <property type="term" value="P:7-methylguanosine mRNA capping"/>
    <property type="evidence" value="ECO:0007669"/>
    <property type="project" value="UniProtKB-KW"/>
</dbReference>
<feature type="region of interest" description="Disordered" evidence="11">
    <location>
        <begin position="700"/>
        <end position="734"/>
    </location>
</feature>
<evidence type="ECO:0000256" key="6">
    <source>
        <dbReference type="ARBA" id="ARBA00022741"/>
    </source>
</evidence>
<dbReference type="Gene3D" id="3.30.470.30">
    <property type="entry name" value="DNA ligase/mRNA capping enzyme"/>
    <property type="match status" value="1"/>
</dbReference>
<evidence type="ECO:0000256" key="4">
    <source>
        <dbReference type="ARBA" id="ARBA00022679"/>
    </source>
</evidence>
<dbReference type="InterPro" id="IPR051029">
    <property type="entry name" value="mRNA_Capping_Enz/RNA_Phosphat"/>
</dbReference>
<feature type="region of interest" description="Disordered" evidence="11">
    <location>
        <begin position="765"/>
        <end position="803"/>
    </location>
</feature>
<feature type="compositionally biased region" description="Acidic residues" evidence="11">
    <location>
        <begin position="217"/>
        <end position="231"/>
    </location>
</feature>
<dbReference type="InterPro" id="IPR013846">
    <property type="entry name" value="mRNA_cap_enzyme_C"/>
</dbReference>
<dbReference type="Pfam" id="PF03919">
    <property type="entry name" value="mRNA_cap_C"/>
    <property type="match status" value="1"/>
</dbReference>
<sequence>MSNAVAPRYVPQLPEGWVKCPKFGDPRLFEGLNIIPCKVPLSTKFNQLVGPSGRWTLADAIRQFRGYGMDVATVIDLTKSRNYYDFNREMEELGAMNITYVKVACRGRGESPQPSEVNEAVWHIFTHHSLPETQNKYILLHCTHGFNRTGYMIVAALVRLRRDRAMTVRRALQRFAQARPPGIYKDQYINDLFKYYHEGRDARIVTPRVPAWKGSEDAEDAADAANEDEGGAGEGGAAGGELPVVTHHEDIFSIGERVCPEEADWVKSQVCGLLGSGARNGSNLRFPGMQPVSLSMDRLGDLSAYRYHVTWKADGTRYMVFIVSQGTYIMDRSFNVVRCEMRFMNGSRRPAPGKRKLYPVGKPLHGTLLDGEMVLDVDPEGKQPPRLRYLIYDLCMINNTPLMEKPWKERYAIIESHIIVPRKEERDYIDKYRIYPFVPERAEYDTPPFDYYYGDERFSVRKKEFWPVWKINKVFARFNDPHNIGHESDGLILQGYEDPYVVGTCERLYKWKFAHMNSVDFLLRCAKRPGPDGQPLLDDGAPEPLQLMLLDQNASGRGRGGIAYVPLAKIDPDGHYQVEFPPDVDPLAYDGKLVECTFDRDRGLWMFMRERRDKDTPNASRVYLRIKDSILNHVDQDLLVGILKDALLNQQAYAADRVNMNPQEQEALRKEVEAWHKTMQLRQEQQQMHAAARRTALAGEPYSSYDDNDEEQPVSPPPASPPPPGYFDDDFQEAAPDFVAEAYGDDDGGGGGHDAYKVSDADADAHAPMEGVRGPGGGEGAEGQEDGRPRRRLTRWPFDVDEPYPGCPVYEGFGFD</sequence>
<dbReference type="GO" id="GO:0016787">
    <property type="term" value="F:hydrolase activity"/>
    <property type="evidence" value="ECO:0007669"/>
    <property type="project" value="UniProtKB-ARBA"/>
</dbReference>
<keyword evidence="4" id="KW-0808">Transferase</keyword>
<organism evidence="13 14">
    <name type="scientific">Pleodorina starrii</name>
    <dbReference type="NCBI Taxonomy" id="330485"/>
    <lineage>
        <taxon>Eukaryota</taxon>
        <taxon>Viridiplantae</taxon>
        <taxon>Chlorophyta</taxon>
        <taxon>core chlorophytes</taxon>
        <taxon>Chlorophyceae</taxon>
        <taxon>CS clade</taxon>
        <taxon>Chlamydomonadales</taxon>
        <taxon>Volvocaceae</taxon>
        <taxon>Pleodorina</taxon>
    </lineage>
</organism>
<evidence type="ECO:0000313" key="13">
    <source>
        <dbReference type="EMBL" id="GLC47661.1"/>
    </source>
</evidence>
<dbReference type="Gene3D" id="2.40.50.140">
    <property type="entry name" value="Nucleic acid-binding proteins"/>
    <property type="match status" value="1"/>
</dbReference>
<keyword evidence="5" id="KW-0548">Nucleotidyltransferase</keyword>
<evidence type="ECO:0000313" key="14">
    <source>
        <dbReference type="Proteomes" id="UP001165080"/>
    </source>
</evidence>
<accession>A0A9W6B9Z4</accession>
<evidence type="ECO:0000256" key="1">
    <source>
        <dbReference type="ARBA" id="ARBA00004123"/>
    </source>
</evidence>
<dbReference type="GO" id="GO:0005525">
    <property type="term" value="F:GTP binding"/>
    <property type="evidence" value="ECO:0007669"/>
    <property type="project" value="UniProtKB-KW"/>
</dbReference>
<keyword evidence="14" id="KW-1185">Reference proteome</keyword>
<keyword evidence="6" id="KW-0547">Nucleotide-binding</keyword>
<dbReference type="InterPro" id="IPR001339">
    <property type="entry name" value="mRNA_cap_enzyme_adenylation"/>
</dbReference>
<protein>
    <recommendedName>
        <fullName evidence="2">mRNA guanylyltransferase</fullName>
        <ecNumber evidence="2">2.7.7.50</ecNumber>
    </recommendedName>
</protein>
<evidence type="ECO:0000256" key="9">
    <source>
        <dbReference type="ARBA" id="ARBA00023242"/>
    </source>
</evidence>
<evidence type="ECO:0000256" key="8">
    <source>
        <dbReference type="ARBA" id="ARBA00023134"/>
    </source>
</evidence>
<keyword evidence="7" id="KW-0506">mRNA capping</keyword>
<evidence type="ECO:0000256" key="2">
    <source>
        <dbReference type="ARBA" id="ARBA00012475"/>
    </source>
</evidence>
<dbReference type="SUPFAM" id="SSF56091">
    <property type="entry name" value="DNA ligase/mRNA capping enzyme, catalytic domain"/>
    <property type="match status" value="1"/>
</dbReference>
<feature type="compositionally biased region" description="Pro residues" evidence="11">
    <location>
        <begin position="714"/>
        <end position="725"/>
    </location>
</feature>
<dbReference type="AlphaFoldDB" id="A0A9W6B9Z4"/>
<dbReference type="InterPro" id="IPR029021">
    <property type="entry name" value="Prot-tyrosine_phosphatase-like"/>
</dbReference>
<evidence type="ECO:0000256" key="5">
    <source>
        <dbReference type="ARBA" id="ARBA00022695"/>
    </source>
</evidence>
<keyword evidence="9" id="KW-0539">Nucleus</keyword>
<dbReference type="SUPFAM" id="SSF52799">
    <property type="entry name" value="(Phosphotyrosine protein) phosphatases II"/>
    <property type="match status" value="1"/>
</dbReference>
<dbReference type="PANTHER" id="PTHR10367">
    <property type="entry name" value="MRNA-CAPPING ENZYME"/>
    <property type="match status" value="1"/>
</dbReference>
<comment type="caution">
    <text evidence="13">The sequence shown here is derived from an EMBL/GenBank/DDBJ whole genome shotgun (WGS) entry which is preliminary data.</text>
</comment>
<comment type="catalytic activity">
    <reaction evidence="10">
        <text>a 5'-end diphospho-ribonucleoside in mRNA + GTP + H(+) = a 5'-end (5'-triphosphoguanosine)-ribonucleoside in mRNA + diphosphate</text>
        <dbReference type="Rhea" id="RHEA:67012"/>
        <dbReference type="Rhea" id="RHEA-COMP:17165"/>
        <dbReference type="Rhea" id="RHEA-COMP:17166"/>
        <dbReference type="ChEBI" id="CHEBI:15378"/>
        <dbReference type="ChEBI" id="CHEBI:33019"/>
        <dbReference type="ChEBI" id="CHEBI:37565"/>
        <dbReference type="ChEBI" id="CHEBI:167616"/>
        <dbReference type="ChEBI" id="CHEBI:167617"/>
        <dbReference type="EC" id="2.7.7.50"/>
    </reaction>
    <physiologicalReaction direction="left-to-right" evidence="10">
        <dbReference type="Rhea" id="RHEA:67013"/>
    </physiologicalReaction>
</comment>
<dbReference type="Proteomes" id="UP001165080">
    <property type="component" value="Unassembled WGS sequence"/>
</dbReference>
<name>A0A9W6B9Z4_9CHLO</name>
<keyword evidence="3" id="KW-0507">mRNA processing</keyword>
<dbReference type="GO" id="GO:0005634">
    <property type="term" value="C:nucleus"/>
    <property type="evidence" value="ECO:0007669"/>
    <property type="project" value="UniProtKB-SubCell"/>
</dbReference>
<dbReference type="InterPro" id="IPR016130">
    <property type="entry name" value="Tyr_Pase_AS"/>
</dbReference>
<evidence type="ECO:0000256" key="3">
    <source>
        <dbReference type="ARBA" id="ARBA00022664"/>
    </source>
</evidence>
<dbReference type="GO" id="GO:0004484">
    <property type="term" value="F:mRNA guanylyltransferase activity"/>
    <property type="evidence" value="ECO:0007669"/>
    <property type="project" value="UniProtKB-EC"/>
</dbReference>
<evidence type="ECO:0000256" key="10">
    <source>
        <dbReference type="ARBA" id="ARBA00044624"/>
    </source>
</evidence>
<dbReference type="Pfam" id="PF01331">
    <property type="entry name" value="mRNA_cap_enzyme"/>
    <property type="match status" value="1"/>
</dbReference>